<evidence type="ECO:0000313" key="1">
    <source>
        <dbReference type="EMBL" id="ONI39048.1"/>
    </source>
</evidence>
<proteinExistence type="predicted"/>
<gene>
    <name evidence="1" type="ORF">AN396_09245</name>
</gene>
<evidence type="ECO:0000313" key="2">
    <source>
        <dbReference type="Proteomes" id="UP000188605"/>
    </source>
</evidence>
<accession>A0ACC8X9S0</accession>
<keyword evidence="2" id="KW-1185">Reference proteome</keyword>
<name>A0ACC8X9S0_9FIRM</name>
<dbReference type="Proteomes" id="UP000188605">
    <property type="component" value="Unassembled WGS sequence"/>
</dbReference>
<comment type="caution">
    <text evidence="1">The sequence shown here is derived from an EMBL/GenBank/DDBJ whole genome shotgun (WGS) entry which is preliminary data.</text>
</comment>
<reference evidence="1" key="1">
    <citation type="submission" date="2016-08" db="EMBL/GenBank/DDBJ databases">
        <authorList>
            <person name="Ngugi D.K."/>
            <person name="Miyake S."/>
            <person name="Stingl U."/>
        </authorList>
    </citation>
    <scope>NUCLEOTIDE SEQUENCE</scope>
    <source>
        <strain evidence="1">SCG-B11WGA-EpuloA1</strain>
    </source>
</reference>
<sequence length="145" mass="17183">MNLELTEEEFRTLIDLVYAGNLMLNDMRGEELGPHAKLQQKIFSIANQNGLDELISLDTDLDRYVPTQRYENEEINEWIEEYENTLFFDELVVRFARRDALNYLGDENPNMSPAELEELQLKYEDMYDEEIEYHGIARLKITPLE</sequence>
<dbReference type="EMBL" id="LJDB01000073">
    <property type="protein sequence ID" value="ONI39048.1"/>
    <property type="molecule type" value="Genomic_DNA"/>
</dbReference>
<organism evidence="1 2">
    <name type="scientific">Candidatus Epulonipiscium fishelsonii</name>
    <dbReference type="NCBI Taxonomy" id="77094"/>
    <lineage>
        <taxon>Bacteria</taxon>
        <taxon>Bacillati</taxon>
        <taxon>Bacillota</taxon>
        <taxon>Clostridia</taxon>
        <taxon>Lachnospirales</taxon>
        <taxon>Lachnospiraceae</taxon>
        <taxon>Candidatus Epulonipiscium</taxon>
    </lineage>
</organism>
<protein>
    <submittedName>
        <fullName evidence="1">Uncharacterized protein</fullName>
    </submittedName>
</protein>